<keyword evidence="2" id="KW-1185">Reference proteome</keyword>
<comment type="caution">
    <text evidence="1">The sequence shown here is derived from an EMBL/GenBank/DDBJ whole genome shotgun (WGS) entry which is preliminary data.</text>
</comment>
<accession>A0AAD5YS83</accession>
<dbReference type="AlphaFoldDB" id="A0AAD5YS83"/>
<reference evidence="1" key="1">
    <citation type="submission" date="2022-07" db="EMBL/GenBank/DDBJ databases">
        <title>Genome Sequence of Leucocoprinus birnbaumii.</title>
        <authorList>
            <person name="Buettner E."/>
        </authorList>
    </citation>
    <scope>NUCLEOTIDE SEQUENCE</scope>
    <source>
        <strain evidence="1">VT141</strain>
    </source>
</reference>
<gene>
    <name evidence="1" type="ORF">NP233_g5083</name>
</gene>
<evidence type="ECO:0000313" key="1">
    <source>
        <dbReference type="EMBL" id="KAJ3569390.1"/>
    </source>
</evidence>
<evidence type="ECO:0000313" key="2">
    <source>
        <dbReference type="Proteomes" id="UP001213000"/>
    </source>
</evidence>
<dbReference type="EMBL" id="JANIEX010000291">
    <property type="protein sequence ID" value="KAJ3569390.1"/>
    <property type="molecule type" value="Genomic_DNA"/>
</dbReference>
<organism evidence="1 2">
    <name type="scientific">Leucocoprinus birnbaumii</name>
    <dbReference type="NCBI Taxonomy" id="56174"/>
    <lineage>
        <taxon>Eukaryota</taxon>
        <taxon>Fungi</taxon>
        <taxon>Dikarya</taxon>
        <taxon>Basidiomycota</taxon>
        <taxon>Agaricomycotina</taxon>
        <taxon>Agaricomycetes</taxon>
        <taxon>Agaricomycetidae</taxon>
        <taxon>Agaricales</taxon>
        <taxon>Agaricineae</taxon>
        <taxon>Agaricaceae</taxon>
        <taxon>Leucocoprinus</taxon>
    </lineage>
</organism>
<dbReference type="Proteomes" id="UP001213000">
    <property type="component" value="Unassembled WGS sequence"/>
</dbReference>
<proteinExistence type="predicted"/>
<name>A0AAD5YS83_9AGAR</name>
<sequence>MIGAFDFTIKNNTMIDITVVRPDANNVVIEAGALSGAFSITGTYDLRALGMGGYPVNMCQITLSPTSALQITPQELNFDGASFTVFVNMTEWEC</sequence>
<protein>
    <submittedName>
        <fullName evidence="1">Uncharacterized protein</fullName>
    </submittedName>
</protein>